<evidence type="ECO:0000313" key="6">
    <source>
        <dbReference type="Proteomes" id="UP000199532"/>
    </source>
</evidence>
<keyword evidence="3" id="KW-0804">Transcription</keyword>
<dbReference type="OrthoDB" id="9813413at2"/>
<dbReference type="SUPFAM" id="SSF46689">
    <property type="entry name" value="Homeodomain-like"/>
    <property type="match status" value="2"/>
</dbReference>
<evidence type="ECO:0000256" key="1">
    <source>
        <dbReference type="ARBA" id="ARBA00023015"/>
    </source>
</evidence>
<keyword evidence="2 5" id="KW-0238">DNA-binding</keyword>
<reference evidence="5 6" key="1">
    <citation type="submission" date="2016-10" db="EMBL/GenBank/DDBJ databases">
        <authorList>
            <person name="de Groot N.N."/>
        </authorList>
    </citation>
    <scope>NUCLEOTIDE SEQUENCE [LARGE SCALE GENOMIC DNA]</scope>
    <source>
        <strain evidence="5 6">DSM 19938</strain>
    </source>
</reference>
<sequence length="295" mass="34166">MELYRKYFNTQQLQQLVDSEPNWGVSILNVGHNVHQAKRNYPDGNHPDAYCFNWEKGRVIHEFQLVYISNGVGVFESENVPPTIVEAGTAFLLFPNVWHRYRPSEDTGWEEFWVGFGGPYSEYIMRQDCFKAGNPIINIGFDAELLNVFIRLIDTLKFEGIAFKQISSCLVIQLLGLVYASALMSDTLRSRKEKIVHHIRYQLHENWMEALDMEKIASKHHVSYVWFRKAFKEVIGISPGQYHLKLKLDKAGQMLRETTLSVSEVAYKTGFESEFYFSRIFKKKTGATPSAFRDS</sequence>
<dbReference type="Gene3D" id="1.10.10.60">
    <property type="entry name" value="Homeodomain-like"/>
    <property type="match status" value="2"/>
</dbReference>
<dbReference type="GO" id="GO:0043565">
    <property type="term" value="F:sequence-specific DNA binding"/>
    <property type="evidence" value="ECO:0007669"/>
    <property type="project" value="InterPro"/>
</dbReference>
<dbReference type="InterPro" id="IPR009057">
    <property type="entry name" value="Homeodomain-like_sf"/>
</dbReference>
<dbReference type="InterPro" id="IPR018060">
    <property type="entry name" value="HTH_AraC"/>
</dbReference>
<dbReference type="PRINTS" id="PR00032">
    <property type="entry name" value="HTHARAC"/>
</dbReference>
<keyword evidence="1" id="KW-0805">Transcription regulation</keyword>
<dbReference type="Pfam" id="PF12833">
    <property type="entry name" value="HTH_18"/>
    <property type="match status" value="1"/>
</dbReference>
<evidence type="ECO:0000256" key="2">
    <source>
        <dbReference type="ARBA" id="ARBA00023125"/>
    </source>
</evidence>
<accession>A0A1H6XXV5</accession>
<dbReference type="RefSeq" id="WP_090338189.1">
    <property type="nucleotide sequence ID" value="NZ_FNXY01000006.1"/>
</dbReference>
<protein>
    <submittedName>
        <fullName evidence="5">AraC-type DNA-binding protein</fullName>
    </submittedName>
</protein>
<dbReference type="Proteomes" id="UP000199532">
    <property type="component" value="Unassembled WGS sequence"/>
</dbReference>
<keyword evidence="6" id="KW-1185">Reference proteome</keyword>
<dbReference type="GO" id="GO:0003700">
    <property type="term" value="F:DNA-binding transcription factor activity"/>
    <property type="evidence" value="ECO:0007669"/>
    <property type="project" value="InterPro"/>
</dbReference>
<dbReference type="InterPro" id="IPR037923">
    <property type="entry name" value="HTH-like"/>
</dbReference>
<dbReference type="Pfam" id="PF02311">
    <property type="entry name" value="AraC_binding"/>
    <property type="match status" value="1"/>
</dbReference>
<dbReference type="SMART" id="SM00342">
    <property type="entry name" value="HTH_ARAC"/>
    <property type="match status" value="1"/>
</dbReference>
<name>A0A1H6XXV5_9BACT</name>
<dbReference type="PANTHER" id="PTHR43280">
    <property type="entry name" value="ARAC-FAMILY TRANSCRIPTIONAL REGULATOR"/>
    <property type="match status" value="1"/>
</dbReference>
<evidence type="ECO:0000313" key="5">
    <source>
        <dbReference type="EMBL" id="SEJ32464.1"/>
    </source>
</evidence>
<gene>
    <name evidence="5" type="ORF">SAMN04487995_4206</name>
</gene>
<dbReference type="EMBL" id="FNXY01000006">
    <property type="protein sequence ID" value="SEJ32464.1"/>
    <property type="molecule type" value="Genomic_DNA"/>
</dbReference>
<dbReference type="InterPro" id="IPR003313">
    <property type="entry name" value="AraC-bd"/>
</dbReference>
<proteinExistence type="predicted"/>
<dbReference type="STRING" id="408657.SAMN04487995_4206"/>
<dbReference type="AlphaFoldDB" id="A0A1H6XXV5"/>
<feature type="domain" description="HTH araC/xylS-type" evidence="4">
    <location>
        <begin position="193"/>
        <end position="295"/>
    </location>
</feature>
<dbReference type="SUPFAM" id="SSF51215">
    <property type="entry name" value="Regulatory protein AraC"/>
    <property type="match status" value="1"/>
</dbReference>
<organism evidence="5 6">
    <name type="scientific">Dyadobacter koreensis</name>
    <dbReference type="NCBI Taxonomy" id="408657"/>
    <lineage>
        <taxon>Bacteria</taxon>
        <taxon>Pseudomonadati</taxon>
        <taxon>Bacteroidota</taxon>
        <taxon>Cytophagia</taxon>
        <taxon>Cytophagales</taxon>
        <taxon>Spirosomataceae</taxon>
        <taxon>Dyadobacter</taxon>
    </lineage>
</organism>
<dbReference type="InterPro" id="IPR020449">
    <property type="entry name" value="Tscrpt_reg_AraC-type_HTH"/>
</dbReference>
<dbReference type="PANTHER" id="PTHR43280:SF30">
    <property type="entry name" value="MMSAB OPERON REGULATORY PROTEIN"/>
    <property type="match status" value="1"/>
</dbReference>
<dbReference type="PROSITE" id="PS01124">
    <property type="entry name" value="HTH_ARAC_FAMILY_2"/>
    <property type="match status" value="1"/>
</dbReference>
<evidence type="ECO:0000259" key="4">
    <source>
        <dbReference type="PROSITE" id="PS01124"/>
    </source>
</evidence>
<evidence type="ECO:0000256" key="3">
    <source>
        <dbReference type="ARBA" id="ARBA00023163"/>
    </source>
</evidence>